<keyword evidence="5" id="KW-0677">Repeat</keyword>
<organism evidence="12 13">
    <name type="scientific">Sciurus vulgaris</name>
    <name type="common">Eurasian red squirrel</name>
    <dbReference type="NCBI Taxonomy" id="55149"/>
    <lineage>
        <taxon>Eukaryota</taxon>
        <taxon>Metazoa</taxon>
        <taxon>Chordata</taxon>
        <taxon>Craniata</taxon>
        <taxon>Vertebrata</taxon>
        <taxon>Euteleostomi</taxon>
        <taxon>Mammalia</taxon>
        <taxon>Eutheria</taxon>
        <taxon>Euarchontoglires</taxon>
        <taxon>Glires</taxon>
        <taxon>Rodentia</taxon>
        <taxon>Sciuromorpha</taxon>
        <taxon>Sciuridae</taxon>
        <taxon>Sciurinae</taxon>
        <taxon>Sciurini</taxon>
        <taxon>Sciurus</taxon>
    </lineage>
</organism>
<dbReference type="FunFam" id="2.60.40.10:FF:000578">
    <property type="entry name" value="Leukemia inhibitory factor receptor"/>
    <property type="match status" value="1"/>
</dbReference>
<dbReference type="InterPro" id="IPR003961">
    <property type="entry name" value="FN3_dom"/>
</dbReference>
<evidence type="ECO:0000256" key="8">
    <source>
        <dbReference type="ARBA" id="ARBA00023170"/>
    </source>
</evidence>
<dbReference type="InterPro" id="IPR036116">
    <property type="entry name" value="FN3_sf"/>
</dbReference>
<proteinExistence type="inferred from homology"/>
<dbReference type="InterPro" id="IPR013783">
    <property type="entry name" value="Ig-like_fold"/>
</dbReference>
<dbReference type="InterPro" id="IPR052672">
    <property type="entry name" value="Type1_Cytokine_Rcpt_Type2"/>
</dbReference>
<dbReference type="Pfam" id="PF00041">
    <property type="entry name" value="fn3"/>
    <property type="match status" value="1"/>
</dbReference>
<evidence type="ECO:0000313" key="12">
    <source>
        <dbReference type="Ensembl" id="ENSSVLP00005007337.1"/>
    </source>
</evidence>
<evidence type="ECO:0000256" key="9">
    <source>
        <dbReference type="ARBA" id="ARBA00023180"/>
    </source>
</evidence>
<dbReference type="Proteomes" id="UP000694564">
    <property type="component" value="Chromosome 6"/>
</dbReference>
<dbReference type="SUPFAM" id="SSF49265">
    <property type="entry name" value="Fibronectin type III"/>
    <property type="match status" value="1"/>
</dbReference>
<reference evidence="12" key="1">
    <citation type="submission" date="2025-08" db="UniProtKB">
        <authorList>
            <consortium name="Ensembl"/>
        </authorList>
    </citation>
    <scope>IDENTIFICATION</scope>
</reference>
<keyword evidence="6 10" id="KW-1133">Transmembrane helix</keyword>
<dbReference type="AlphaFoldDB" id="A0A8D2B1M3"/>
<name>A0A8D2B1M3_SCIVU</name>
<evidence type="ECO:0000256" key="6">
    <source>
        <dbReference type="ARBA" id="ARBA00022989"/>
    </source>
</evidence>
<dbReference type="Ensembl" id="ENSSVLT00005008181.1">
    <property type="protein sequence ID" value="ENSSVLP00005007337.1"/>
    <property type="gene ID" value="ENSSVLG00005006015.1"/>
</dbReference>
<keyword evidence="3 10" id="KW-0812">Transmembrane</keyword>
<keyword evidence="9" id="KW-0325">Glycoprotein</keyword>
<comment type="subcellular location">
    <subcellularLocation>
        <location evidence="1">Membrane</location>
        <topology evidence="1">Single-pass type I membrane protein</topology>
    </subcellularLocation>
</comment>
<evidence type="ECO:0000256" key="7">
    <source>
        <dbReference type="ARBA" id="ARBA00023136"/>
    </source>
</evidence>
<dbReference type="Gene3D" id="2.60.40.10">
    <property type="entry name" value="Immunoglobulins"/>
    <property type="match status" value="2"/>
</dbReference>
<dbReference type="PANTHER" id="PTHR48423">
    <property type="entry name" value="INTERLEUKIN-27 RECEPTOR SUBUNIT ALPHA"/>
    <property type="match status" value="1"/>
</dbReference>
<feature type="domain" description="Fibronectin type-III" evidence="11">
    <location>
        <begin position="21"/>
        <end position="88"/>
    </location>
</feature>
<evidence type="ECO:0000256" key="3">
    <source>
        <dbReference type="ARBA" id="ARBA00022692"/>
    </source>
</evidence>
<dbReference type="CDD" id="cd00063">
    <property type="entry name" value="FN3"/>
    <property type="match status" value="1"/>
</dbReference>
<evidence type="ECO:0000259" key="11">
    <source>
        <dbReference type="Pfam" id="PF00041"/>
    </source>
</evidence>
<feature type="transmembrane region" description="Helical" evidence="10">
    <location>
        <begin position="159"/>
        <end position="177"/>
    </location>
</feature>
<dbReference type="GeneTree" id="ENSGT00940000160851"/>
<keyword evidence="4" id="KW-0732">Signal</keyword>
<protein>
    <recommendedName>
        <fullName evidence="11">Fibronectin type-III domain-containing protein</fullName>
    </recommendedName>
</protein>
<dbReference type="PANTHER" id="PTHR48423:SF1">
    <property type="entry name" value="INTERLEUKIN-27 RECEPTOR SUBUNIT ALPHA"/>
    <property type="match status" value="1"/>
</dbReference>
<evidence type="ECO:0000256" key="2">
    <source>
        <dbReference type="ARBA" id="ARBA00008921"/>
    </source>
</evidence>
<keyword evidence="8" id="KW-0675">Receptor</keyword>
<accession>A0A8D2B1M3</accession>
<keyword evidence="13" id="KW-1185">Reference proteome</keyword>
<sequence length="185" mass="21314">KVLCFYTGTEEVEEERIIGKEDGFFISWKPQSGDVISYVVDWCEPHQDLFCNLQWKKLGPNTTFSLISSDTFRPGVRYNFRIYGISTKKTAYLLEYKTGYSQELAPLDSPQVAIANLTSRSFAMTWKDYSTESQPGFIQGYRVYLKARARQCHPGFEKVVLSGTIYLFLYSFELLLFRGITKATI</sequence>
<reference evidence="12" key="2">
    <citation type="submission" date="2025-09" db="UniProtKB">
        <authorList>
            <consortium name="Ensembl"/>
        </authorList>
    </citation>
    <scope>IDENTIFICATION</scope>
</reference>
<evidence type="ECO:0000256" key="5">
    <source>
        <dbReference type="ARBA" id="ARBA00022737"/>
    </source>
</evidence>
<dbReference type="GO" id="GO:0005886">
    <property type="term" value="C:plasma membrane"/>
    <property type="evidence" value="ECO:0007669"/>
    <property type="project" value="UniProtKB-ARBA"/>
</dbReference>
<comment type="similarity">
    <text evidence="2">Belongs to the type I cytokine receptor family. Type 2 subfamily.</text>
</comment>
<evidence type="ECO:0000256" key="4">
    <source>
        <dbReference type="ARBA" id="ARBA00022729"/>
    </source>
</evidence>
<evidence type="ECO:0000313" key="13">
    <source>
        <dbReference type="Proteomes" id="UP000694564"/>
    </source>
</evidence>
<evidence type="ECO:0000256" key="10">
    <source>
        <dbReference type="SAM" id="Phobius"/>
    </source>
</evidence>
<keyword evidence="7 10" id="KW-0472">Membrane</keyword>
<evidence type="ECO:0000256" key="1">
    <source>
        <dbReference type="ARBA" id="ARBA00004479"/>
    </source>
</evidence>